<dbReference type="OrthoDB" id="6704512at2"/>
<proteinExistence type="predicted"/>
<keyword evidence="1" id="KW-0732">Signal</keyword>
<sequence>MRQKLTAVIVFFCASQLCNAQAAAPEQQSPKSGICLFTGTPPAEFTYTTVKELDYGKGSYGSVNDILPELVKDAKAAGADAVIHYNGAQHFGFWPWRLVRPVATGTAIKWSPARDVDCASAGGHYTTGTLEEAPPPPSAK</sequence>
<evidence type="ECO:0000313" key="3">
    <source>
        <dbReference type="Proteomes" id="UP000236220"/>
    </source>
</evidence>
<feature type="chain" id="PRO_5014449101" evidence="1">
    <location>
        <begin position="23"/>
        <end position="140"/>
    </location>
</feature>
<gene>
    <name evidence="2" type="ORF">Lysil_0202</name>
</gene>
<dbReference type="AlphaFoldDB" id="A0A2K1Q0L9"/>
<organism evidence="2 3">
    <name type="scientific">Solilutibacter silvestris</name>
    <dbReference type="NCBI Taxonomy" id="1645665"/>
    <lineage>
        <taxon>Bacteria</taxon>
        <taxon>Pseudomonadati</taxon>
        <taxon>Pseudomonadota</taxon>
        <taxon>Gammaproteobacteria</taxon>
        <taxon>Lysobacterales</taxon>
        <taxon>Lysobacteraceae</taxon>
        <taxon>Solilutibacter</taxon>
    </lineage>
</organism>
<name>A0A2K1Q0L9_9GAMM</name>
<dbReference type="RefSeq" id="WP_103073740.1">
    <property type="nucleotide sequence ID" value="NZ_NPZB01000001.1"/>
</dbReference>
<dbReference type="InterPro" id="IPR035439">
    <property type="entry name" value="UPF0145_dom_sf"/>
</dbReference>
<feature type="signal peptide" evidence="1">
    <location>
        <begin position="1"/>
        <end position="22"/>
    </location>
</feature>
<evidence type="ECO:0000313" key="2">
    <source>
        <dbReference type="EMBL" id="PNS08573.1"/>
    </source>
</evidence>
<accession>A0A2K1Q0L9</accession>
<dbReference type="EMBL" id="NPZB01000001">
    <property type="protein sequence ID" value="PNS08573.1"/>
    <property type="molecule type" value="Genomic_DNA"/>
</dbReference>
<comment type="caution">
    <text evidence="2">The sequence shown here is derived from an EMBL/GenBank/DDBJ whole genome shotgun (WGS) entry which is preliminary data.</text>
</comment>
<keyword evidence="3" id="KW-1185">Reference proteome</keyword>
<dbReference type="SUPFAM" id="SSF117782">
    <property type="entry name" value="YbjQ-like"/>
    <property type="match status" value="1"/>
</dbReference>
<protein>
    <submittedName>
        <fullName evidence="2">Uncharacterized protein</fullName>
    </submittedName>
</protein>
<reference evidence="2 3" key="1">
    <citation type="submission" date="2017-08" db="EMBL/GenBank/DDBJ databases">
        <title>Lysobacter sylvestris genome.</title>
        <authorList>
            <person name="Zhang D.-C."/>
            <person name="Albuquerque L."/>
            <person name="Franca L."/>
            <person name="Froufe H.J.C."/>
            <person name="Barroso C."/>
            <person name="Egas C."/>
            <person name="Da Costa M."/>
            <person name="Margesin R."/>
        </authorList>
    </citation>
    <scope>NUCLEOTIDE SEQUENCE [LARGE SCALE GENOMIC DNA]</scope>
    <source>
        <strain evidence="2 3">AM20-91</strain>
    </source>
</reference>
<evidence type="ECO:0000256" key="1">
    <source>
        <dbReference type="SAM" id="SignalP"/>
    </source>
</evidence>
<dbReference type="Proteomes" id="UP000236220">
    <property type="component" value="Unassembled WGS sequence"/>
</dbReference>